<protein>
    <submittedName>
        <fullName evidence="3">Uncharacterized protein</fullName>
    </submittedName>
</protein>
<comment type="caution">
    <text evidence="3">The sequence shown here is derived from an EMBL/GenBank/DDBJ whole genome shotgun (WGS) entry which is preliminary data.</text>
</comment>
<accession>A0ABU6J3Q8</accession>
<dbReference type="PROSITE" id="PS51257">
    <property type="entry name" value="PROKAR_LIPOPROTEIN"/>
    <property type="match status" value="1"/>
</dbReference>
<evidence type="ECO:0000313" key="3">
    <source>
        <dbReference type="EMBL" id="MEC4718268.1"/>
    </source>
</evidence>
<dbReference type="RefSeq" id="WP_326505019.1">
    <property type="nucleotide sequence ID" value="NZ_JAWIIV010000002.1"/>
</dbReference>
<keyword evidence="2" id="KW-0732">Signal</keyword>
<feature type="signal peptide" evidence="2">
    <location>
        <begin position="1"/>
        <end position="20"/>
    </location>
</feature>
<reference evidence="3 4" key="1">
    <citation type="submission" date="2023-10" db="EMBL/GenBank/DDBJ databases">
        <title>Noviherbaspirillum sp. CPCC 100848 genome assembly.</title>
        <authorList>
            <person name="Li X.Y."/>
            <person name="Fang X.M."/>
        </authorList>
    </citation>
    <scope>NUCLEOTIDE SEQUENCE [LARGE SCALE GENOMIC DNA]</scope>
    <source>
        <strain evidence="3 4">CPCC 100848</strain>
    </source>
</reference>
<evidence type="ECO:0000256" key="1">
    <source>
        <dbReference type="SAM" id="MobiDB-lite"/>
    </source>
</evidence>
<keyword evidence="4" id="KW-1185">Reference proteome</keyword>
<dbReference type="Proteomes" id="UP001352263">
    <property type="component" value="Unassembled WGS sequence"/>
</dbReference>
<feature type="chain" id="PRO_5046080226" evidence="2">
    <location>
        <begin position="21"/>
        <end position="311"/>
    </location>
</feature>
<sequence length="311" mass="32388">MKAKQLLVVSAVLVVTTACGGGGDGDDDATAAPAPQSGSGSTTGGTGGTGGGGGNNPTTATTQAPLVPPACALYSADRILQTQPANNGIVTNRCSIPVRFRGCWVPQGATNCEGLPENRWFVSDIIEPGRSVFIPAPSANDQKLAAYTVCDVTNRNAVCSANSPSSGASQFTTLTDAQLDINGPGRISNAPSPNNTNNPPTPTTRSFITWNGNANGDVVVDATDDQFKFYSDTRCIYSVNRQQETRNFCLTNDFSGNFAGRAITVTRVRATNGQCIAGLVDVATSRYIDIFTNPQGVQVVQQSDKNPVACQ</sequence>
<evidence type="ECO:0000256" key="2">
    <source>
        <dbReference type="SAM" id="SignalP"/>
    </source>
</evidence>
<gene>
    <name evidence="3" type="ORF">RY831_03850</name>
</gene>
<proteinExistence type="predicted"/>
<dbReference type="EMBL" id="JAWIIV010000002">
    <property type="protein sequence ID" value="MEC4718268.1"/>
    <property type="molecule type" value="Genomic_DNA"/>
</dbReference>
<organism evidence="3 4">
    <name type="scientific">Noviherbaspirillum album</name>
    <dbReference type="NCBI Taxonomy" id="3080276"/>
    <lineage>
        <taxon>Bacteria</taxon>
        <taxon>Pseudomonadati</taxon>
        <taxon>Pseudomonadota</taxon>
        <taxon>Betaproteobacteria</taxon>
        <taxon>Burkholderiales</taxon>
        <taxon>Oxalobacteraceae</taxon>
        <taxon>Noviherbaspirillum</taxon>
    </lineage>
</organism>
<evidence type="ECO:0000313" key="4">
    <source>
        <dbReference type="Proteomes" id="UP001352263"/>
    </source>
</evidence>
<name>A0ABU6J3Q8_9BURK</name>
<feature type="compositionally biased region" description="Gly residues" evidence="1">
    <location>
        <begin position="41"/>
        <end position="55"/>
    </location>
</feature>
<feature type="compositionally biased region" description="Low complexity" evidence="1">
    <location>
        <begin position="30"/>
        <end position="40"/>
    </location>
</feature>
<feature type="region of interest" description="Disordered" evidence="1">
    <location>
        <begin position="23"/>
        <end position="62"/>
    </location>
</feature>